<accession>A0ABP8D3B8</accession>
<keyword evidence="2" id="KW-1185">Reference proteome</keyword>
<gene>
    <name evidence="1" type="ORF">GCM10022255_019050</name>
</gene>
<comment type="caution">
    <text evidence="1">The sequence shown here is derived from an EMBL/GenBank/DDBJ whole genome shotgun (WGS) entry which is preliminary data.</text>
</comment>
<reference evidence="2" key="1">
    <citation type="journal article" date="2019" name="Int. J. Syst. Evol. Microbiol.">
        <title>The Global Catalogue of Microorganisms (GCM) 10K type strain sequencing project: providing services to taxonomists for standard genome sequencing and annotation.</title>
        <authorList>
            <consortium name="The Broad Institute Genomics Platform"/>
            <consortium name="The Broad Institute Genome Sequencing Center for Infectious Disease"/>
            <person name="Wu L."/>
            <person name="Ma J."/>
        </authorList>
    </citation>
    <scope>NUCLEOTIDE SEQUENCE [LARGE SCALE GENOMIC DNA]</scope>
    <source>
        <strain evidence="2">JCM 17441</strain>
    </source>
</reference>
<evidence type="ECO:0000313" key="1">
    <source>
        <dbReference type="EMBL" id="GAA4246659.1"/>
    </source>
</evidence>
<protein>
    <submittedName>
        <fullName evidence="1">Uncharacterized protein</fullName>
    </submittedName>
</protein>
<sequence>MKAFSRVATVAGQPPAADDLAEGAALLGAAAGALDAGAALAAGAALSTGSSSEQPARRVARSRLGRATGNAMRVFTCGIVRPGRSARLSVSRHAFEEAAEHLHHQRMIVRLRQP</sequence>
<name>A0ABP8D3B8_9ACTN</name>
<proteinExistence type="predicted"/>
<dbReference type="EMBL" id="BAABAT010000003">
    <property type="protein sequence ID" value="GAA4246659.1"/>
    <property type="molecule type" value="Genomic_DNA"/>
</dbReference>
<dbReference type="Proteomes" id="UP001500620">
    <property type="component" value="Unassembled WGS sequence"/>
</dbReference>
<evidence type="ECO:0000313" key="2">
    <source>
        <dbReference type="Proteomes" id="UP001500620"/>
    </source>
</evidence>
<organism evidence="1 2">
    <name type="scientific">Dactylosporangium darangshiense</name>
    <dbReference type="NCBI Taxonomy" id="579108"/>
    <lineage>
        <taxon>Bacteria</taxon>
        <taxon>Bacillati</taxon>
        <taxon>Actinomycetota</taxon>
        <taxon>Actinomycetes</taxon>
        <taxon>Micromonosporales</taxon>
        <taxon>Micromonosporaceae</taxon>
        <taxon>Dactylosporangium</taxon>
    </lineage>
</organism>